<dbReference type="InParanoid" id="B8BSR1"/>
<keyword evidence="5 6" id="KW-0460">Magnesium</keyword>
<keyword evidence="9" id="KW-1185">Reference proteome</keyword>
<dbReference type="Gene3D" id="3.30.540.10">
    <property type="entry name" value="Fructose-1,6-Bisphosphatase, subunit A, domain 1"/>
    <property type="match status" value="1"/>
</dbReference>
<organism evidence="8 9">
    <name type="scientific">Thalassiosira pseudonana</name>
    <name type="common">Marine diatom</name>
    <name type="synonym">Cyclotella nana</name>
    <dbReference type="NCBI Taxonomy" id="35128"/>
    <lineage>
        <taxon>Eukaryota</taxon>
        <taxon>Sar</taxon>
        <taxon>Stramenopiles</taxon>
        <taxon>Ochrophyta</taxon>
        <taxon>Bacillariophyta</taxon>
        <taxon>Coscinodiscophyceae</taxon>
        <taxon>Thalassiosirophycidae</taxon>
        <taxon>Thalassiosirales</taxon>
        <taxon>Thalassiosiraceae</taxon>
        <taxon>Thalassiosira</taxon>
    </lineage>
</organism>
<dbReference type="Pfam" id="PF00459">
    <property type="entry name" value="Inositol_P"/>
    <property type="match status" value="1"/>
</dbReference>
<dbReference type="GO" id="GO:0046872">
    <property type="term" value="F:metal ion binding"/>
    <property type="evidence" value="ECO:0007669"/>
    <property type="project" value="UniProtKB-KW"/>
</dbReference>
<dbReference type="InterPro" id="IPR000760">
    <property type="entry name" value="Inositol_monophosphatase-like"/>
</dbReference>
<dbReference type="Gene3D" id="3.40.190.80">
    <property type="match status" value="1"/>
</dbReference>
<name>B8BSR1_THAPS</name>
<feature type="binding site" evidence="6">
    <location>
        <position position="100"/>
    </location>
    <ligand>
        <name>Mg(2+)</name>
        <dbReference type="ChEBI" id="CHEBI:18420"/>
        <label>1</label>
        <note>catalytic</note>
    </ligand>
</feature>
<dbReference type="PANTHER" id="PTHR20854">
    <property type="entry name" value="INOSITOL MONOPHOSPHATASE"/>
    <property type="match status" value="1"/>
</dbReference>
<protein>
    <recommendedName>
        <fullName evidence="7">Inositol-1-monophosphatase</fullName>
        <ecNumber evidence="7">3.1.3.25</ecNumber>
    </recommendedName>
</protein>
<evidence type="ECO:0000313" key="8">
    <source>
        <dbReference type="EMBL" id="EED95586.1"/>
    </source>
</evidence>
<dbReference type="RefSeq" id="XP_002285945.1">
    <property type="nucleotide sequence ID" value="XM_002285909.1"/>
</dbReference>
<comment type="catalytic activity">
    <reaction evidence="1 7">
        <text>a myo-inositol phosphate + H2O = myo-inositol + phosphate</text>
        <dbReference type="Rhea" id="RHEA:24056"/>
        <dbReference type="ChEBI" id="CHEBI:15377"/>
        <dbReference type="ChEBI" id="CHEBI:17268"/>
        <dbReference type="ChEBI" id="CHEBI:43474"/>
        <dbReference type="ChEBI" id="CHEBI:84139"/>
        <dbReference type="EC" id="3.1.3.25"/>
    </reaction>
</comment>
<dbReference type="KEGG" id="tps:THAPSDRAFT_16912"/>
<dbReference type="CDD" id="cd01639">
    <property type="entry name" value="IMPase"/>
    <property type="match status" value="1"/>
</dbReference>
<dbReference type="GO" id="GO:0007165">
    <property type="term" value="P:signal transduction"/>
    <property type="evidence" value="ECO:0000318"/>
    <property type="project" value="GO_Central"/>
</dbReference>
<comment type="pathway">
    <text evidence="7">Polyol metabolism; myo-inositol biosynthesis; myo-inositol from D-glucose 6-phosphate: step 2/2.</text>
</comment>
<feature type="binding site" evidence="6">
    <location>
        <position position="241"/>
    </location>
    <ligand>
        <name>Mg(2+)</name>
        <dbReference type="ChEBI" id="CHEBI:18420"/>
        <label>1</label>
        <note>catalytic</note>
    </ligand>
</feature>
<feature type="binding site" evidence="6">
    <location>
        <position position="101"/>
    </location>
    <ligand>
        <name>Mg(2+)</name>
        <dbReference type="ChEBI" id="CHEBI:18420"/>
        <label>1</label>
        <note>catalytic</note>
    </ligand>
</feature>
<dbReference type="PROSITE" id="PS00630">
    <property type="entry name" value="IMP_2"/>
    <property type="match status" value="1"/>
</dbReference>
<dbReference type="OMA" id="FNVMKPD"/>
<evidence type="ECO:0000256" key="4">
    <source>
        <dbReference type="ARBA" id="ARBA00022723"/>
    </source>
</evidence>
<dbReference type="GO" id="GO:0006020">
    <property type="term" value="P:inositol metabolic process"/>
    <property type="evidence" value="ECO:0000318"/>
    <property type="project" value="GO_Central"/>
</dbReference>
<dbReference type="STRING" id="35128.B8BSR1"/>
<keyword evidence="4 6" id="KW-0479">Metal-binding</keyword>
<dbReference type="InterPro" id="IPR033942">
    <property type="entry name" value="IMPase"/>
</dbReference>
<sequence length="268" mass="28572">TSTSSQISCNRDLQHVLTTIETAAYQAGQLALQTAGKIAIKSTKANIRDLVTESDLACQVVIRDTIMKEFRNDVFLGEEDVETGDLASSEALRMALGDPIDGTTNFQAGLPMYAVSIGVVSLAGEQPQVVAGVIYNPTLGEMTSAVRGRGCYLNNRRINPSSKDRSNTQQQPRQSILSQSLINVGFPVCKESTLLASSCAVTALATNVRGLRMIASASQTMAWVAHSKLNAYFSWDLNAWDVAAGMVIVEESGGLVSNFDGSDADISS</sequence>
<dbReference type="SUPFAM" id="SSF56655">
    <property type="entry name" value="Carbohydrate phosphatase"/>
    <property type="match status" value="1"/>
</dbReference>
<dbReference type="PaxDb" id="35128-Thaps16912"/>
<dbReference type="GeneID" id="7445490"/>
<reference evidence="8 9" key="2">
    <citation type="journal article" date="2008" name="Nature">
        <title>The Phaeodactylum genome reveals the evolutionary history of diatom genomes.</title>
        <authorList>
            <person name="Bowler C."/>
            <person name="Allen A.E."/>
            <person name="Badger J.H."/>
            <person name="Grimwood J."/>
            <person name="Jabbari K."/>
            <person name="Kuo A."/>
            <person name="Maheswari U."/>
            <person name="Martens C."/>
            <person name="Maumus F."/>
            <person name="Otillar R.P."/>
            <person name="Rayko E."/>
            <person name="Salamov A."/>
            <person name="Vandepoele K."/>
            <person name="Beszteri B."/>
            <person name="Gruber A."/>
            <person name="Heijde M."/>
            <person name="Katinka M."/>
            <person name="Mock T."/>
            <person name="Valentin K."/>
            <person name="Verret F."/>
            <person name="Berges J.A."/>
            <person name="Brownlee C."/>
            <person name="Cadoret J.P."/>
            <person name="Chiovitti A."/>
            <person name="Choi C.J."/>
            <person name="Coesel S."/>
            <person name="De Martino A."/>
            <person name="Detter J.C."/>
            <person name="Durkin C."/>
            <person name="Falciatore A."/>
            <person name="Fournet J."/>
            <person name="Haruta M."/>
            <person name="Huysman M.J."/>
            <person name="Jenkins B.D."/>
            <person name="Jiroutova K."/>
            <person name="Jorgensen R.E."/>
            <person name="Joubert Y."/>
            <person name="Kaplan A."/>
            <person name="Kroger N."/>
            <person name="Kroth P.G."/>
            <person name="La Roche J."/>
            <person name="Lindquist E."/>
            <person name="Lommer M."/>
            <person name="Martin-Jezequel V."/>
            <person name="Lopez P.J."/>
            <person name="Lucas S."/>
            <person name="Mangogna M."/>
            <person name="McGinnis K."/>
            <person name="Medlin L.K."/>
            <person name="Montsant A."/>
            <person name="Oudot-Le Secq M.P."/>
            <person name="Napoli C."/>
            <person name="Obornik M."/>
            <person name="Parker M.S."/>
            <person name="Petit J.L."/>
            <person name="Porcel B.M."/>
            <person name="Poulsen N."/>
            <person name="Robison M."/>
            <person name="Rychlewski L."/>
            <person name="Rynearson T.A."/>
            <person name="Schmutz J."/>
            <person name="Shapiro H."/>
            <person name="Siaut M."/>
            <person name="Stanley M."/>
            <person name="Sussman M.R."/>
            <person name="Taylor A.R."/>
            <person name="Vardi A."/>
            <person name="von Dassow P."/>
            <person name="Vyverman W."/>
            <person name="Willis A."/>
            <person name="Wyrwicz L.S."/>
            <person name="Rokhsar D.S."/>
            <person name="Weissenbach J."/>
            <person name="Armbrust E.V."/>
            <person name="Green B.R."/>
            <person name="Van de Peer Y."/>
            <person name="Grigoriev I.V."/>
        </authorList>
    </citation>
    <scope>NUCLEOTIDE SEQUENCE [LARGE SCALE GENOMIC DNA]</scope>
    <source>
        <strain evidence="8 9">CCMP1335</strain>
    </source>
</reference>
<evidence type="ECO:0000313" key="9">
    <source>
        <dbReference type="Proteomes" id="UP000001449"/>
    </source>
</evidence>
<dbReference type="eggNOG" id="KOG2951">
    <property type="taxonomic scope" value="Eukaryota"/>
</dbReference>
<dbReference type="HOGENOM" id="CLU_044118_0_4_1"/>
<feature type="non-terminal residue" evidence="8">
    <location>
        <position position="268"/>
    </location>
</feature>
<reference evidence="8 9" key="1">
    <citation type="journal article" date="2004" name="Science">
        <title>The genome of the diatom Thalassiosira pseudonana: ecology, evolution, and metabolism.</title>
        <authorList>
            <person name="Armbrust E.V."/>
            <person name="Berges J.A."/>
            <person name="Bowler C."/>
            <person name="Green B.R."/>
            <person name="Martinez D."/>
            <person name="Putnam N.H."/>
            <person name="Zhou S."/>
            <person name="Allen A.E."/>
            <person name="Apt K.E."/>
            <person name="Bechner M."/>
            <person name="Brzezinski M.A."/>
            <person name="Chaal B.K."/>
            <person name="Chiovitti A."/>
            <person name="Davis A.K."/>
            <person name="Demarest M.S."/>
            <person name="Detter J.C."/>
            <person name="Glavina T."/>
            <person name="Goodstein D."/>
            <person name="Hadi M.Z."/>
            <person name="Hellsten U."/>
            <person name="Hildebrand M."/>
            <person name="Jenkins B.D."/>
            <person name="Jurka J."/>
            <person name="Kapitonov V.V."/>
            <person name="Kroger N."/>
            <person name="Lau W.W."/>
            <person name="Lane T.W."/>
            <person name="Larimer F.W."/>
            <person name="Lippmeier J.C."/>
            <person name="Lucas S."/>
            <person name="Medina M."/>
            <person name="Montsant A."/>
            <person name="Obornik M."/>
            <person name="Parker M.S."/>
            <person name="Palenik B."/>
            <person name="Pazour G.J."/>
            <person name="Richardson P.M."/>
            <person name="Rynearson T.A."/>
            <person name="Saito M.A."/>
            <person name="Schwartz D.C."/>
            <person name="Thamatrakoln K."/>
            <person name="Valentin K."/>
            <person name="Vardi A."/>
            <person name="Wilkerson F.P."/>
            <person name="Rokhsar D.S."/>
        </authorList>
    </citation>
    <scope>NUCLEOTIDE SEQUENCE [LARGE SCALE GENOMIC DNA]</scope>
    <source>
        <strain evidence="8 9">CCMP1335</strain>
    </source>
</reference>
<evidence type="ECO:0000256" key="2">
    <source>
        <dbReference type="ARBA" id="ARBA00001946"/>
    </source>
</evidence>
<feature type="binding site" evidence="6">
    <location>
        <position position="98"/>
    </location>
    <ligand>
        <name>Mg(2+)</name>
        <dbReference type="ChEBI" id="CHEBI:18420"/>
        <label>1</label>
        <note>catalytic</note>
    </ligand>
</feature>
<dbReference type="PANTHER" id="PTHR20854:SF4">
    <property type="entry name" value="INOSITOL-1-MONOPHOSPHATASE-RELATED"/>
    <property type="match status" value="1"/>
</dbReference>
<evidence type="ECO:0000256" key="3">
    <source>
        <dbReference type="ARBA" id="ARBA00009759"/>
    </source>
</evidence>
<dbReference type="GO" id="GO:0046854">
    <property type="term" value="P:phosphatidylinositol phosphate biosynthetic process"/>
    <property type="evidence" value="ECO:0007669"/>
    <property type="project" value="InterPro"/>
</dbReference>
<gene>
    <name evidence="8" type="ORF">THAPSDRAFT_16912</name>
</gene>
<dbReference type="PRINTS" id="PR00377">
    <property type="entry name" value="IMPHPHTASES"/>
</dbReference>
<proteinExistence type="inferred from homology"/>
<dbReference type="EC" id="3.1.3.25" evidence="7"/>
<evidence type="ECO:0000256" key="5">
    <source>
        <dbReference type="ARBA" id="ARBA00022842"/>
    </source>
</evidence>
<dbReference type="UniPathway" id="UPA00823">
    <property type="reaction ID" value="UER00788"/>
</dbReference>
<dbReference type="EMBL" id="CM000638">
    <property type="protein sequence ID" value="EED95586.1"/>
    <property type="molecule type" value="Genomic_DNA"/>
</dbReference>
<dbReference type="GO" id="GO:0006021">
    <property type="term" value="P:inositol biosynthetic process"/>
    <property type="evidence" value="ECO:0007669"/>
    <property type="project" value="UniProtKB-UniPathway"/>
</dbReference>
<feature type="non-terminal residue" evidence="8">
    <location>
        <position position="1"/>
    </location>
</feature>
<evidence type="ECO:0000256" key="1">
    <source>
        <dbReference type="ARBA" id="ARBA00001033"/>
    </source>
</evidence>
<feature type="binding site" evidence="6">
    <location>
        <position position="78"/>
    </location>
    <ligand>
        <name>Mg(2+)</name>
        <dbReference type="ChEBI" id="CHEBI:18420"/>
        <label>1</label>
        <note>catalytic</note>
    </ligand>
</feature>
<comment type="cofactor">
    <cofactor evidence="2 6 7">
        <name>Mg(2+)</name>
        <dbReference type="ChEBI" id="CHEBI:18420"/>
    </cofactor>
</comment>
<evidence type="ECO:0000256" key="6">
    <source>
        <dbReference type="PIRSR" id="PIRSR600760-2"/>
    </source>
</evidence>
<keyword evidence="7" id="KW-0378">Hydrolase</keyword>
<dbReference type="AlphaFoldDB" id="B8BSR1"/>
<dbReference type="Proteomes" id="UP000001449">
    <property type="component" value="Chromosome 1"/>
</dbReference>
<dbReference type="InterPro" id="IPR020550">
    <property type="entry name" value="Inositol_monophosphatase_CS"/>
</dbReference>
<comment type="similarity">
    <text evidence="3 7">Belongs to the inositol monophosphatase superfamily.</text>
</comment>
<dbReference type="GO" id="GO:0008934">
    <property type="term" value="F:inositol monophosphate 1-phosphatase activity"/>
    <property type="evidence" value="ECO:0000318"/>
    <property type="project" value="GO_Central"/>
</dbReference>
<evidence type="ECO:0000256" key="7">
    <source>
        <dbReference type="RuleBase" id="RU364068"/>
    </source>
</evidence>
<accession>B8BSR1</accession>